<dbReference type="Pfam" id="PF11204">
    <property type="entry name" value="DUF2985"/>
    <property type="match status" value="1"/>
</dbReference>
<organism evidence="3 4">
    <name type="scientific">Extremus antarcticus</name>
    <dbReference type="NCBI Taxonomy" id="702011"/>
    <lineage>
        <taxon>Eukaryota</taxon>
        <taxon>Fungi</taxon>
        <taxon>Dikarya</taxon>
        <taxon>Ascomycota</taxon>
        <taxon>Pezizomycotina</taxon>
        <taxon>Dothideomycetes</taxon>
        <taxon>Dothideomycetidae</taxon>
        <taxon>Mycosphaerellales</taxon>
        <taxon>Extremaceae</taxon>
        <taxon>Extremus</taxon>
    </lineage>
</organism>
<feature type="compositionally biased region" description="Basic and acidic residues" evidence="1">
    <location>
        <begin position="100"/>
        <end position="124"/>
    </location>
</feature>
<dbReference type="InterPro" id="IPR021369">
    <property type="entry name" value="DUF2985"/>
</dbReference>
<feature type="region of interest" description="Disordered" evidence="1">
    <location>
        <begin position="99"/>
        <end position="170"/>
    </location>
</feature>
<sequence>MASSPTPPQPGIGRKRTTSFSSIAQSVASATENLVLNRDPPPGFFAATAEATARAPTVSDIRNREFGQDGWRPASQRRSSWSREHLDVSRGFVEPFAPLTEERTGVSTEVDRSGEKLKAEDGKDGYGTSRSATPANISDSTPLTSTNHERTDHDRLSSAEAQRANSSGYIPPPKLPWTTSTLVGLKAFWKWFFTPFGFLFTLYGLNVVAWGGMLFLLLCNASPAMCWAPIHTEQNQRHMSPAAALDLPGPYYKNCNDINSSRRVWLEIDSQILNALFCVTGFGLVPWRFRDLYYLLRWRFTSAKNPNKLYGLRVLAGIHKSWFRLPGSETLDTLPTTDYLAHLQKSTSSPSSLEAASTTSGDEPRLPTPTSKSPLPPPTGIRATPTSLWKLDFFIWMQVWNTFFQCCLCGFMWGMNRYARPSWSTGLFIALAFGVAGIGGWMSFKEGKRIKKVEGVAPKEAEGKMADGEELGKVRTGGTERESVHLGEDLKAKGGLRSGS</sequence>
<keyword evidence="2" id="KW-0812">Transmembrane</keyword>
<name>A0AAJ0DD08_9PEZI</name>
<feature type="transmembrane region" description="Helical" evidence="2">
    <location>
        <begin position="393"/>
        <end position="413"/>
    </location>
</feature>
<evidence type="ECO:0000256" key="1">
    <source>
        <dbReference type="SAM" id="MobiDB-lite"/>
    </source>
</evidence>
<keyword evidence="2" id="KW-0472">Membrane</keyword>
<dbReference type="EMBL" id="JAWDJX010000055">
    <property type="protein sequence ID" value="KAK3047869.1"/>
    <property type="molecule type" value="Genomic_DNA"/>
</dbReference>
<dbReference type="PANTHER" id="PTHR35872">
    <property type="entry name" value="INTEGRAL MEMBRANE PROTEIN (AFU_ORTHOLOGUE AFUA_5G07110)"/>
    <property type="match status" value="1"/>
</dbReference>
<protein>
    <submittedName>
        <fullName evidence="3">Uncharacterized protein</fullName>
    </submittedName>
</protein>
<reference evidence="3" key="1">
    <citation type="submission" date="2023-04" db="EMBL/GenBank/DDBJ databases">
        <title>Black Yeasts Isolated from many extreme environments.</title>
        <authorList>
            <person name="Coleine C."/>
            <person name="Stajich J.E."/>
            <person name="Selbmann L."/>
        </authorList>
    </citation>
    <scope>NUCLEOTIDE SEQUENCE</scope>
    <source>
        <strain evidence="3">CCFEE 5312</strain>
    </source>
</reference>
<evidence type="ECO:0000313" key="4">
    <source>
        <dbReference type="Proteomes" id="UP001271007"/>
    </source>
</evidence>
<feature type="compositionally biased region" description="Low complexity" evidence="1">
    <location>
        <begin position="346"/>
        <end position="360"/>
    </location>
</feature>
<feature type="region of interest" description="Disordered" evidence="1">
    <location>
        <begin position="461"/>
        <end position="482"/>
    </location>
</feature>
<dbReference type="Proteomes" id="UP001271007">
    <property type="component" value="Unassembled WGS sequence"/>
</dbReference>
<proteinExistence type="predicted"/>
<feature type="region of interest" description="Disordered" evidence="1">
    <location>
        <begin position="345"/>
        <end position="380"/>
    </location>
</feature>
<feature type="compositionally biased region" description="Polar residues" evidence="1">
    <location>
        <begin position="159"/>
        <end position="168"/>
    </location>
</feature>
<keyword evidence="2" id="KW-1133">Transmembrane helix</keyword>
<feature type="compositionally biased region" description="Polar residues" evidence="1">
    <location>
        <begin position="128"/>
        <end position="146"/>
    </location>
</feature>
<gene>
    <name evidence="3" type="ORF">LTR09_010694</name>
</gene>
<feature type="transmembrane region" description="Helical" evidence="2">
    <location>
        <begin position="425"/>
        <end position="444"/>
    </location>
</feature>
<dbReference type="AlphaFoldDB" id="A0AAJ0DD08"/>
<feature type="transmembrane region" description="Helical" evidence="2">
    <location>
        <begin position="196"/>
        <end position="218"/>
    </location>
</feature>
<accession>A0AAJ0DD08</accession>
<feature type="compositionally biased region" description="Basic and acidic residues" evidence="1">
    <location>
        <begin position="147"/>
        <end position="157"/>
    </location>
</feature>
<evidence type="ECO:0000256" key="2">
    <source>
        <dbReference type="SAM" id="Phobius"/>
    </source>
</evidence>
<keyword evidence="4" id="KW-1185">Reference proteome</keyword>
<feature type="region of interest" description="Disordered" evidence="1">
    <location>
        <begin position="51"/>
        <end position="84"/>
    </location>
</feature>
<evidence type="ECO:0000313" key="3">
    <source>
        <dbReference type="EMBL" id="KAK3047869.1"/>
    </source>
</evidence>
<comment type="caution">
    <text evidence="3">The sequence shown here is derived from an EMBL/GenBank/DDBJ whole genome shotgun (WGS) entry which is preliminary data.</text>
</comment>
<dbReference type="PANTHER" id="PTHR35872:SF1">
    <property type="entry name" value="ALPHA-L-RHAMNOSIDASE C"/>
    <property type="match status" value="1"/>
</dbReference>